<sequence>MLRMMLPAACLLFLNALPVHAAFSQFYFAGNNGSSSNPRTCPGNPFGCEAPKVCAFDDRIAKWYCCDADGSDAVCWGPNVGCDGGNQHTPSGSQQVCSSGDNAFCCLKSSQVNICWSTLKDPLATLNVTAVNETAHSLEAASPSAATYSISLSALLALTSTTAAPSSVTGSPSGKPSSSAGPSASATPAASSSTPTGKSSGLSGGAIGGIVGGVVGGLALLGIAGILLWRRRQKKQSNPYEPANMNSPTMPPHSPAQLPANAVMEMDAHQPYSNVPVTEKYGHEVAHVAEAPAERPIAELPAN</sequence>
<keyword evidence="2 6" id="KW-0812">Transmembrane</keyword>
<reference evidence="8 9" key="1">
    <citation type="journal article" date="2014" name="PLoS ONE">
        <title>De novo Genome Assembly of the Fungal Plant Pathogen Pyrenophora semeniperda.</title>
        <authorList>
            <person name="Soliai M.M."/>
            <person name="Meyer S.E."/>
            <person name="Udall J.A."/>
            <person name="Elzinga D.E."/>
            <person name="Hermansen R.A."/>
            <person name="Bodily P.M."/>
            <person name="Hart A.A."/>
            <person name="Coleman C.E."/>
        </authorList>
    </citation>
    <scope>NUCLEOTIDE SEQUENCE [LARGE SCALE GENOMIC DNA]</scope>
    <source>
        <strain evidence="8 9">CCB06</strain>
        <tissue evidence="8">Mycelium</tissue>
    </source>
</reference>
<feature type="chain" id="PRO_5018155953" evidence="7">
    <location>
        <begin position="22"/>
        <end position="303"/>
    </location>
</feature>
<gene>
    <name evidence="8" type="ORF">GMOD_00009239</name>
</gene>
<dbReference type="PANTHER" id="PTHR15549:SF30">
    <property type="entry name" value="MID2 DOMAIN-CONTAINING PROTEIN"/>
    <property type="match status" value="1"/>
</dbReference>
<dbReference type="GO" id="GO:0071944">
    <property type="term" value="C:cell periphery"/>
    <property type="evidence" value="ECO:0007669"/>
    <property type="project" value="UniProtKB-ARBA"/>
</dbReference>
<keyword evidence="9" id="KW-1185">Reference proteome</keyword>
<feature type="signal peptide" evidence="7">
    <location>
        <begin position="1"/>
        <end position="21"/>
    </location>
</feature>
<organism evidence="8 9">
    <name type="scientific">Pyrenophora seminiperda CCB06</name>
    <dbReference type="NCBI Taxonomy" id="1302712"/>
    <lineage>
        <taxon>Eukaryota</taxon>
        <taxon>Fungi</taxon>
        <taxon>Dikarya</taxon>
        <taxon>Ascomycota</taxon>
        <taxon>Pezizomycotina</taxon>
        <taxon>Dothideomycetes</taxon>
        <taxon>Pleosporomycetidae</taxon>
        <taxon>Pleosporales</taxon>
        <taxon>Pleosporineae</taxon>
        <taxon>Pleosporaceae</taxon>
        <taxon>Pyrenophora</taxon>
    </lineage>
</organism>
<feature type="transmembrane region" description="Helical" evidence="6">
    <location>
        <begin position="206"/>
        <end position="229"/>
    </location>
</feature>
<comment type="subcellular location">
    <subcellularLocation>
        <location evidence="1">Membrane</location>
        <topology evidence="1">Single-pass membrane protein</topology>
    </subcellularLocation>
</comment>
<dbReference type="InterPro" id="IPR051694">
    <property type="entry name" value="Immunoregulatory_rcpt-like"/>
</dbReference>
<evidence type="ECO:0000313" key="8">
    <source>
        <dbReference type="EMBL" id="RMZ71888.1"/>
    </source>
</evidence>
<dbReference type="GO" id="GO:0016020">
    <property type="term" value="C:membrane"/>
    <property type="evidence" value="ECO:0007669"/>
    <property type="project" value="UniProtKB-SubCell"/>
</dbReference>
<proteinExistence type="predicted"/>
<evidence type="ECO:0000256" key="2">
    <source>
        <dbReference type="ARBA" id="ARBA00022692"/>
    </source>
</evidence>
<dbReference type="EMBL" id="KE747828">
    <property type="protein sequence ID" value="RMZ71888.1"/>
    <property type="molecule type" value="Genomic_DNA"/>
</dbReference>
<evidence type="ECO:0000256" key="7">
    <source>
        <dbReference type="SAM" id="SignalP"/>
    </source>
</evidence>
<evidence type="ECO:0000256" key="1">
    <source>
        <dbReference type="ARBA" id="ARBA00004167"/>
    </source>
</evidence>
<keyword evidence="7" id="KW-0732">Signal</keyword>
<keyword evidence="3 6" id="KW-1133">Transmembrane helix</keyword>
<evidence type="ECO:0000256" key="6">
    <source>
        <dbReference type="SAM" id="Phobius"/>
    </source>
</evidence>
<dbReference type="AlphaFoldDB" id="A0A3M7MBR0"/>
<feature type="region of interest" description="Disordered" evidence="5">
    <location>
        <begin position="165"/>
        <end position="200"/>
    </location>
</feature>
<evidence type="ECO:0000256" key="5">
    <source>
        <dbReference type="SAM" id="MobiDB-lite"/>
    </source>
</evidence>
<dbReference type="PANTHER" id="PTHR15549">
    <property type="entry name" value="PAIRED IMMUNOGLOBULIN-LIKE TYPE 2 RECEPTOR"/>
    <property type="match status" value="1"/>
</dbReference>
<accession>A0A3M7MBR0</accession>
<keyword evidence="4 6" id="KW-0472">Membrane</keyword>
<evidence type="ECO:0000256" key="3">
    <source>
        <dbReference type="ARBA" id="ARBA00022989"/>
    </source>
</evidence>
<protein>
    <submittedName>
        <fullName evidence="8">Transmembrane alpha-helix domain-containing</fullName>
    </submittedName>
</protein>
<dbReference type="Proteomes" id="UP000265663">
    <property type="component" value="Unassembled WGS sequence"/>
</dbReference>
<name>A0A3M7MBR0_9PLEO</name>
<dbReference type="OrthoDB" id="3945612at2759"/>
<evidence type="ECO:0000256" key="4">
    <source>
        <dbReference type="ARBA" id="ARBA00023136"/>
    </source>
</evidence>
<evidence type="ECO:0000313" key="9">
    <source>
        <dbReference type="Proteomes" id="UP000265663"/>
    </source>
</evidence>